<dbReference type="InterPro" id="IPR050833">
    <property type="entry name" value="Poly_Biosynth_Transport"/>
</dbReference>
<keyword evidence="2" id="KW-1003">Cell membrane</keyword>
<organism evidence="7 8">
    <name type="scientific">Candidatus Gallacutalibacter pullicola</name>
    <dbReference type="NCBI Taxonomy" id="2840830"/>
    <lineage>
        <taxon>Bacteria</taxon>
        <taxon>Bacillati</taxon>
        <taxon>Bacillota</taxon>
        <taxon>Clostridia</taxon>
        <taxon>Eubacteriales</taxon>
        <taxon>Candidatus Gallacutalibacter</taxon>
    </lineage>
</organism>
<evidence type="ECO:0000256" key="6">
    <source>
        <dbReference type="SAM" id="Phobius"/>
    </source>
</evidence>
<dbReference type="EMBL" id="DVHF01000040">
    <property type="protein sequence ID" value="HIR56726.1"/>
    <property type="molecule type" value="Genomic_DNA"/>
</dbReference>
<feature type="transmembrane region" description="Helical" evidence="6">
    <location>
        <begin position="54"/>
        <end position="74"/>
    </location>
</feature>
<accession>A0A9D1DPR3</accession>
<dbReference type="PANTHER" id="PTHR30250:SF28">
    <property type="entry name" value="POLYSACCHARIDE BIOSYNTHESIS PROTEIN"/>
    <property type="match status" value="1"/>
</dbReference>
<evidence type="ECO:0000256" key="4">
    <source>
        <dbReference type="ARBA" id="ARBA00022989"/>
    </source>
</evidence>
<name>A0A9D1DPR3_9FIRM</name>
<feature type="transmembrane region" description="Helical" evidence="6">
    <location>
        <begin position="231"/>
        <end position="252"/>
    </location>
</feature>
<reference evidence="7" key="1">
    <citation type="submission" date="2020-10" db="EMBL/GenBank/DDBJ databases">
        <authorList>
            <person name="Gilroy R."/>
        </authorList>
    </citation>
    <scope>NUCLEOTIDE SEQUENCE</scope>
    <source>
        <strain evidence="7">ChiSjej1B19-7085</strain>
    </source>
</reference>
<feature type="transmembrane region" description="Helical" evidence="6">
    <location>
        <begin position="305"/>
        <end position="323"/>
    </location>
</feature>
<feature type="transmembrane region" description="Helical" evidence="6">
    <location>
        <begin position="343"/>
        <end position="366"/>
    </location>
</feature>
<comment type="caution">
    <text evidence="7">The sequence shown here is derived from an EMBL/GenBank/DDBJ whole genome shotgun (WGS) entry which is preliminary data.</text>
</comment>
<keyword evidence="4 6" id="KW-1133">Transmembrane helix</keyword>
<evidence type="ECO:0000313" key="8">
    <source>
        <dbReference type="Proteomes" id="UP000886785"/>
    </source>
</evidence>
<evidence type="ECO:0000256" key="5">
    <source>
        <dbReference type="ARBA" id="ARBA00023136"/>
    </source>
</evidence>
<gene>
    <name evidence="7" type="ORF">IAA54_03575</name>
</gene>
<protein>
    <submittedName>
        <fullName evidence="7">Oligosaccharide flippase family protein</fullName>
    </submittedName>
</protein>
<keyword evidence="3 6" id="KW-0812">Transmembrane</keyword>
<comment type="subcellular location">
    <subcellularLocation>
        <location evidence="1">Cell membrane</location>
        <topology evidence="1">Multi-pass membrane protein</topology>
    </subcellularLocation>
</comment>
<feature type="transmembrane region" description="Helical" evidence="6">
    <location>
        <begin position="373"/>
        <end position="394"/>
    </location>
</feature>
<feature type="transmembrane region" description="Helical" evidence="6">
    <location>
        <begin position="128"/>
        <end position="147"/>
    </location>
</feature>
<dbReference type="Pfam" id="PF13440">
    <property type="entry name" value="Polysacc_synt_3"/>
    <property type="match status" value="1"/>
</dbReference>
<evidence type="ECO:0000256" key="2">
    <source>
        <dbReference type="ARBA" id="ARBA00022475"/>
    </source>
</evidence>
<feature type="transmembrane region" description="Helical" evidence="6">
    <location>
        <begin position="20"/>
        <end position="42"/>
    </location>
</feature>
<sequence length="427" mass="47519">MSFISSKINALRNNKFLKGVAVLASGTAVAQVLLPFVFMPVLSRLYGPEPRGIYGTYVVITNITQQIACFRYDYSIVVADDDDEAGGAFVLSVGLAVLFSIAISLLTWPFVPQLGALFNLTDGAENTLWMVPLTTLICGITTALNYFNVRHEKYKVISVANIIRVCVMLTVQIVMGFMGAGCWGMIVGQFLSYFFGNFRMVMTLKGRIHRYMFRLDFLKKIAKKNIAYPKYMLPSAMANSFALSMMGLVIPARFGQTMNGYYSQINTLLGQPLVLVSQSVSQVFLKGAAVDKHNGEKLSRTFNTVAKWLALLSIVPFGILLLWGDPILPWFLGEEWKPITGYIKYLTPLFMVRFVVTPLTSSAIALGRQKASMIWQFCLLASVGIPSILSFVFSMTFEQYLLAASLPMAAAYIIFYKFCQDIVKKAK</sequence>
<proteinExistence type="predicted"/>
<dbReference type="AlphaFoldDB" id="A0A9D1DPR3"/>
<dbReference type="GO" id="GO:0005886">
    <property type="term" value="C:plasma membrane"/>
    <property type="evidence" value="ECO:0007669"/>
    <property type="project" value="UniProtKB-SubCell"/>
</dbReference>
<dbReference type="PANTHER" id="PTHR30250">
    <property type="entry name" value="PST FAMILY PREDICTED COLANIC ACID TRANSPORTER"/>
    <property type="match status" value="1"/>
</dbReference>
<keyword evidence="5 6" id="KW-0472">Membrane</keyword>
<evidence type="ECO:0000313" key="7">
    <source>
        <dbReference type="EMBL" id="HIR56726.1"/>
    </source>
</evidence>
<feature type="transmembrane region" description="Helical" evidence="6">
    <location>
        <begin position="159"/>
        <end position="180"/>
    </location>
</feature>
<evidence type="ECO:0000256" key="3">
    <source>
        <dbReference type="ARBA" id="ARBA00022692"/>
    </source>
</evidence>
<evidence type="ECO:0000256" key="1">
    <source>
        <dbReference type="ARBA" id="ARBA00004651"/>
    </source>
</evidence>
<reference evidence="7" key="2">
    <citation type="journal article" date="2021" name="PeerJ">
        <title>Extensive microbial diversity within the chicken gut microbiome revealed by metagenomics and culture.</title>
        <authorList>
            <person name="Gilroy R."/>
            <person name="Ravi A."/>
            <person name="Getino M."/>
            <person name="Pursley I."/>
            <person name="Horton D.L."/>
            <person name="Alikhan N.F."/>
            <person name="Baker D."/>
            <person name="Gharbi K."/>
            <person name="Hall N."/>
            <person name="Watson M."/>
            <person name="Adriaenssens E.M."/>
            <person name="Foster-Nyarko E."/>
            <person name="Jarju S."/>
            <person name="Secka A."/>
            <person name="Antonio M."/>
            <person name="Oren A."/>
            <person name="Chaudhuri R.R."/>
            <person name="La Ragione R."/>
            <person name="Hildebrand F."/>
            <person name="Pallen M.J."/>
        </authorList>
    </citation>
    <scope>NUCLEOTIDE SEQUENCE</scope>
    <source>
        <strain evidence="7">ChiSjej1B19-7085</strain>
    </source>
</reference>
<feature type="transmembrane region" description="Helical" evidence="6">
    <location>
        <begin position="400"/>
        <end position="419"/>
    </location>
</feature>
<dbReference type="Proteomes" id="UP000886785">
    <property type="component" value="Unassembled WGS sequence"/>
</dbReference>
<feature type="transmembrane region" description="Helical" evidence="6">
    <location>
        <begin position="86"/>
        <end position="108"/>
    </location>
</feature>